<evidence type="ECO:0000313" key="2">
    <source>
        <dbReference type="EMBL" id="KRZ18218.1"/>
    </source>
</evidence>
<dbReference type="Proteomes" id="UP000054805">
    <property type="component" value="Unassembled WGS sequence"/>
</dbReference>
<evidence type="ECO:0000259" key="1">
    <source>
        <dbReference type="Pfam" id="PF00076"/>
    </source>
</evidence>
<dbReference type="Gene3D" id="3.30.70.330">
    <property type="match status" value="1"/>
</dbReference>
<dbReference type="GO" id="GO:0003723">
    <property type="term" value="F:RNA binding"/>
    <property type="evidence" value="ECO:0007669"/>
    <property type="project" value="InterPro"/>
</dbReference>
<name>A0A0V1I5S6_TRIPS</name>
<protein>
    <recommendedName>
        <fullName evidence="1">RRM domain-containing protein</fullName>
    </recommendedName>
</protein>
<gene>
    <name evidence="2" type="ORF">T4B_8942</name>
</gene>
<dbReference type="EMBL" id="JYDS01000287">
    <property type="protein sequence ID" value="KRZ18218.1"/>
    <property type="molecule type" value="Genomic_DNA"/>
</dbReference>
<feature type="domain" description="RRM" evidence="1">
    <location>
        <begin position="13"/>
        <end position="63"/>
    </location>
</feature>
<comment type="caution">
    <text evidence="2">The sequence shown here is derived from an EMBL/GenBank/DDBJ whole genome shotgun (WGS) entry which is preliminary data.</text>
</comment>
<proteinExistence type="predicted"/>
<keyword evidence="3" id="KW-1185">Reference proteome</keyword>
<evidence type="ECO:0000313" key="3">
    <source>
        <dbReference type="Proteomes" id="UP000054805"/>
    </source>
</evidence>
<dbReference type="InterPro" id="IPR035979">
    <property type="entry name" value="RBD_domain_sf"/>
</dbReference>
<reference evidence="2 3" key="1">
    <citation type="submission" date="2015-01" db="EMBL/GenBank/DDBJ databases">
        <title>Evolution of Trichinella species and genotypes.</title>
        <authorList>
            <person name="Korhonen P.K."/>
            <person name="Edoardo P."/>
            <person name="Giuseppe L.R."/>
            <person name="Gasser R.B."/>
        </authorList>
    </citation>
    <scope>NUCLEOTIDE SEQUENCE [LARGE SCALE GENOMIC DNA]</scope>
    <source>
        <strain evidence="2">ISS588</strain>
    </source>
</reference>
<accession>A0A0V1I5S6</accession>
<sequence>MERQGYDTVVLIDLRSSMNELELSAICSQFGRVMLCEIVDDLPKIGIVSMENSKEASALLQSKKMRSICEFCVPLSQKAMKNIYSSIFGGMDYSKL</sequence>
<organism evidence="2 3">
    <name type="scientific">Trichinella pseudospiralis</name>
    <name type="common">Parasitic roundworm</name>
    <dbReference type="NCBI Taxonomy" id="6337"/>
    <lineage>
        <taxon>Eukaryota</taxon>
        <taxon>Metazoa</taxon>
        <taxon>Ecdysozoa</taxon>
        <taxon>Nematoda</taxon>
        <taxon>Enoplea</taxon>
        <taxon>Dorylaimia</taxon>
        <taxon>Trichinellida</taxon>
        <taxon>Trichinellidae</taxon>
        <taxon>Trichinella</taxon>
    </lineage>
</organism>
<dbReference type="InterPro" id="IPR000504">
    <property type="entry name" value="RRM_dom"/>
</dbReference>
<dbReference type="InterPro" id="IPR012677">
    <property type="entry name" value="Nucleotide-bd_a/b_plait_sf"/>
</dbReference>
<dbReference type="AlphaFoldDB" id="A0A0V1I5S6"/>
<dbReference type="Pfam" id="PF00076">
    <property type="entry name" value="RRM_1"/>
    <property type="match status" value="1"/>
</dbReference>
<dbReference type="SUPFAM" id="SSF54928">
    <property type="entry name" value="RNA-binding domain, RBD"/>
    <property type="match status" value="1"/>
</dbReference>